<accession>A0A0L0EY46</accession>
<protein>
    <submittedName>
        <fullName evidence="1">Uncharacterized protein</fullName>
    </submittedName>
</protein>
<reference evidence="1 2" key="1">
    <citation type="submission" date="2011-02" db="EMBL/GenBank/DDBJ databases">
        <title>The Genome Sequence of Sphaeroforma arctica JP610.</title>
        <authorList>
            <consortium name="The Broad Institute Genome Sequencing Platform"/>
            <person name="Russ C."/>
            <person name="Cuomo C."/>
            <person name="Young S.K."/>
            <person name="Zeng Q."/>
            <person name="Gargeya S."/>
            <person name="Alvarado L."/>
            <person name="Berlin A."/>
            <person name="Chapman S.B."/>
            <person name="Chen Z."/>
            <person name="Freedman E."/>
            <person name="Gellesch M."/>
            <person name="Goldberg J."/>
            <person name="Griggs A."/>
            <person name="Gujja S."/>
            <person name="Heilman E."/>
            <person name="Heiman D."/>
            <person name="Howarth C."/>
            <person name="Mehta T."/>
            <person name="Neiman D."/>
            <person name="Pearson M."/>
            <person name="Roberts A."/>
            <person name="Saif S."/>
            <person name="Shea T."/>
            <person name="Shenoy N."/>
            <person name="Sisk P."/>
            <person name="Stolte C."/>
            <person name="Sykes S."/>
            <person name="White J."/>
            <person name="Yandava C."/>
            <person name="Burger G."/>
            <person name="Gray M.W."/>
            <person name="Holland P.W.H."/>
            <person name="King N."/>
            <person name="Lang F.B.F."/>
            <person name="Roger A.J."/>
            <person name="Ruiz-Trillo I."/>
            <person name="Haas B."/>
            <person name="Nusbaum C."/>
            <person name="Birren B."/>
        </authorList>
    </citation>
    <scope>NUCLEOTIDE SEQUENCE [LARGE SCALE GENOMIC DNA]</scope>
    <source>
        <strain evidence="1 2">JP610</strain>
    </source>
</reference>
<name>A0A0L0EY46_9EUKA</name>
<proteinExistence type="predicted"/>
<feature type="non-terminal residue" evidence="1">
    <location>
        <position position="1"/>
    </location>
</feature>
<dbReference type="RefSeq" id="XP_014143263.1">
    <property type="nucleotide sequence ID" value="XM_014287788.1"/>
</dbReference>
<dbReference type="AlphaFoldDB" id="A0A0L0EY46"/>
<sequence>PDIIKWNTPVKNMSNKMVAVHTTCTFVVVHHLNGSTEYIMAETSLSTADVVSGY</sequence>
<gene>
    <name evidence="1" type="ORF">SARC_18128</name>
</gene>
<dbReference type="Proteomes" id="UP000054560">
    <property type="component" value="Unassembled WGS sequence"/>
</dbReference>
<evidence type="ECO:0000313" key="1">
    <source>
        <dbReference type="EMBL" id="KNC69361.1"/>
    </source>
</evidence>
<organism evidence="1 2">
    <name type="scientific">Sphaeroforma arctica JP610</name>
    <dbReference type="NCBI Taxonomy" id="667725"/>
    <lineage>
        <taxon>Eukaryota</taxon>
        <taxon>Ichthyosporea</taxon>
        <taxon>Ichthyophonida</taxon>
        <taxon>Sphaeroforma</taxon>
    </lineage>
</organism>
<dbReference type="EMBL" id="KQ255531">
    <property type="protein sequence ID" value="KNC69361.1"/>
    <property type="molecule type" value="Genomic_DNA"/>
</dbReference>
<dbReference type="GeneID" id="25918632"/>
<evidence type="ECO:0000313" key="2">
    <source>
        <dbReference type="Proteomes" id="UP000054560"/>
    </source>
</evidence>
<keyword evidence="2" id="KW-1185">Reference proteome</keyword>